<organism evidence="1 2">
    <name type="scientific">Mucilaginibacter conchicola</name>
    <dbReference type="NCBI Taxonomy" id="2303333"/>
    <lineage>
        <taxon>Bacteria</taxon>
        <taxon>Pseudomonadati</taxon>
        <taxon>Bacteroidota</taxon>
        <taxon>Sphingobacteriia</taxon>
        <taxon>Sphingobacteriales</taxon>
        <taxon>Sphingobacteriaceae</taxon>
        <taxon>Mucilaginibacter</taxon>
    </lineage>
</organism>
<reference evidence="1 2" key="1">
    <citation type="submission" date="2018-08" db="EMBL/GenBank/DDBJ databases">
        <title>Mucilaginibacter sp. MYSH2.</title>
        <authorList>
            <person name="Seo T."/>
        </authorList>
    </citation>
    <scope>NUCLEOTIDE SEQUENCE [LARGE SCALE GENOMIC DNA]</scope>
    <source>
        <strain evidence="1 2">MYSH2</strain>
    </source>
</reference>
<proteinExistence type="predicted"/>
<comment type="caution">
    <text evidence="1">The sequence shown here is derived from an EMBL/GenBank/DDBJ whole genome shotgun (WGS) entry which is preliminary data.</text>
</comment>
<dbReference type="AlphaFoldDB" id="A0A372NN45"/>
<sequence length="100" mass="11194">MYEPIITTLTDEDGKPVLVHVSPVHEVVEGTEGRGYECRGVYELTISDPETLDNRDAGSIVFDQHDHTDWLYEDGILSGDEIIQVAEAIQRIIEKENGPL</sequence>
<accession>A0A372NN45</accession>
<protein>
    <submittedName>
        <fullName evidence="1">Uncharacterized protein</fullName>
    </submittedName>
</protein>
<name>A0A372NN45_9SPHI</name>
<dbReference type="EMBL" id="QWDC01000005">
    <property type="protein sequence ID" value="RFZ90060.1"/>
    <property type="molecule type" value="Genomic_DNA"/>
</dbReference>
<dbReference type="Proteomes" id="UP000264217">
    <property type="component" value="Unassembled WGS sequence"/>
</dbReference>
<gene>
    <name evidence="1" type="ORF">D0C36_22725</name>
</gene>
<keyword evidence="2" id="KW-1185">Reference proteome</keyword>
<evidence type="ECO:0000313" key="1">
    <source>
        <dbReference type="EMBL" id="RFZ90060.1"/>
    </source>
</evidence>
<evidence type="ECO:0000313" key="2">
    <source>
        <dbReference type="Proteomes" id="UP000264217"/>
    </source>
</evidence>